<keyword evidence="3" id="KW-1133">Transmembrane helix</keyword>
<feature type="domain" description="GTD-binding" evidence="5">
    <location>
        <begin position="1"/>
        <end position="53"/>
    </location>
</feature>
<keyword evidence="7" id="KW-1185">Reference proteome</keyword>
<evidence type="ECO:0000256" key="3">
    <source>
        <dbReference type="ARBA" id="ARBA00022989"/>
    </source>
</evidence>
<dbReference type="OrthoDB" id="1933744at2759"/>
<comment type="caution">
    <text evidence="6">The sequence shown here is derived from an EMBL/GenBank/DDBJ whole genome shotgun (WGS) entry which is preliminary data.</text>
</comment>
<name>A0A7J6UUD6_THATH</name>
<organism evidence="6 7">
    <name type="scientific">Thalictrum thalictroides</name>
    <name type="common">Rue-anemone</name>
    <name type="synonym">Anemone thalictroides</name>
    <dbReference type="NCBI Taxonomy" id="46969"/>
    <lineage>
        <taxon>Eukaryota</taxon>
        <taxon>Viridiplantae</taxon>
        <taxon>Streptophyta</taxon>
        <taxon>Embryophyta</taxon>
        <taxon>Tracheophyta</taxon>
        <taxon>Spermatophyta</taxon>
        <taxon>Magnoliopsida</taxon>
        <taxon>Ranunculales</taxon>
        <taxon>Ranunculaceae</taxon>
        <taxon>Thalictroideae</taxon>
        <taxon>Thalictrum</taxon>
    </lineage>
</organism>
<dbReference type="GO" id="GO:0080115">
    <property type="term" value="F:myosin XI tail binding"/>
    <property type="evidence" value="ECO:0007669"/>
    <property type="project" value="UniProtKB-ARBA"/>
</dbReference>
<dbReference type="InterPro" id="IPR007656">
    <property type="entry name" value="GTD-bd"/>
</dbReference>
<keyword evidence="4" id="KW-0472">Membrane</keyword>
<dbReference type="Pfam" id="PF04576">
    <property type="entry name" value="Zein-binding"/>
    <property type="match status" value="1"/>
</dbReference>
<dbReference type="PANTHER" id="PTHR31422:SF0">
    <property type="entry name" value="MYOSIN-BINDING PROTEIN 7"/>
    <property type="match status" value="1"/>
</dbReference>
<evidence type="ECO:0000256" key="1">
    <source>
        <dbReference type="ARBA" id="ARBA00004370"/>
    </source>
</evidence>
<evidence type="ECO:0000256" key="4">
    <source>
        <dbReference type="ARBA" id="ARBA00023136"/>
    </source>
</evidence>
<protein>
    <recommendedName>
        <fullName evidence="5">GTD-binding domain-containing protein</fullName>
    </recommendedName>
</protein>
<dbReference type="PROSITE" id="PS51775">
    <property type="entry name" value="GTD_BINDING"/>
    <property type="match status" value="1"/>
</dbReference>
<keyword evidence="2" id="KW-0812">Transmembrane</keyword>
<dbReference type="EMBL" id="JABWDY010043242">
    <property type="protein sequence ID" value="KAF5176068.1"/>
    <property type="molecule type" value="Genomic_DNA"/>
</dbReference>
<comment type="subcellular location">
    <subcellularLocation>
        <location evidence="1">Membrane</location>
    </subcellularLocation>
</comment>
<sequence>MSMILRLQRQKAEIQMETRQFKQFAEEKMAHDQQDTPLKCTVNDIQGTLEVEKVITFISSFYY</sequence>
<evidence type="ECO:0000313" key="6">
    <source>
        <dbReference type="EMBL" id="KAF5176068.1"/>
    </source>
</evidence>
<evidence type="ECO:0000256" key="2">
    <source>
        <dbReference type="ARBA" id="ARBA00022692"/>
    </source>
</evidence>
<dbReference type="PANTHER" id="PTHR31422">
    <property type="entry name" value="BNAANNG28530D PROTEIN"/>
    <property type="match status" value="1"/>
</dbReference>
<accession>A0A7J6UUD6</accession>
<dbReference type="GO" id="GO:0016020">
    <property type="term" value="C:membrane"/>
    <property type="evidence" value="ECO:0007669"/>
    <property type="project" value="UniProtKB-SubCell"/>
</dbReference>
<dbReference type="AlphaFoldDB" id="A0A7J6UUD6"/>
<reference evidence="6 7" key="1">
    <citation type="submission" date="2020-06" db="EMBL/GenBank/DDBJ databases">
        <title>Transcriptomic and genomic resources for Thalictrum thalictroides and T. hernandezii: Facilitating candidate gene discovery in an emerging model plant lineage.</title>
        <authorList>
            <person name="Arias T."/>
            <person name="Riano-Pachon D.M."/>
            <person name="Di Stilio V.S."/>
        </authorList>
    </citation>
    <scope>NUCLEOTIDE SEQUENCE [LARGE SCALE GENOMIC DNA]</scope>
    <source>
        <strain evidence="7">cv. WT478/WT964</strain>
        <tissue evidence="6">Leaves</tissue>
    </source>
</reference>
<gene>
    <name evidence="6" type="ORF">FRX31_034344</name>
</gene>
<evidence type="ECO:0000259" key="5">
    <source>
        <dbReference type="PROSITE" id="PS51775"/>
    </source>
</evidence>
<proteinExistence type="predicted"/>
<dbReference type="Proteomes" id="UP000554482">
    <property type="component" value="Unassembled WGS sequence"/>
</dbReference>
<evidence type="ECO:0000313" key="7">
    <source>
        <dbReference type="Proteomes" id="UP000554482"/>
    </source>
</evidence>